<dbReference type="EMBL" id="JANJQO010000048">
    <property type="protein sequence ID" value="KAJ2983008.1"/>
    <property type="molecule type" value="Genomic_DNA"/>
</dbReference>
<sequence length="265" mass="29335">MSDPEATMVIRDVAPNITTLSVPFGFAGGRVKTGGRATIIRLPSGNLAVFSPVALTPSVRSKIDSLGKLQYIVAPNIVHHIHISAWAKAFPTADVICGAGLPEKREKDPETRGTATFSHVFTTENKSTMKIADDFDEEFSWEYVTASSNQDIVFFHKPTRTLIQADLLLNLPSKEQFSKVPGGATTGFIGRKAESAFSAEGDMLWQKRALWYGVGSQKREAFADSMRIIQRWDFDRIIPCHGDTIETNGKEVWAKLTEWFITGKK</sequence>
<keyword evidence="2" id="KW-1185">Reference proteome</keyword>
<accession>A0ACC1NV56</accession>
<proteinExistence type="predicted"/>
<organism evidence="1 2">
    <name type="scientific">Zarea fungicola</name>
    <dbReference type="NCBI Taxonomy" id="93591"/>
    <lineage>
        <taxon>Eukaryota</taxon>
        <taxon>Fungi</taxon>
        <taxon>Dikarya</taxon>
        <taxon>Ascomycota</taxon>
        <taxon>Pezizomycotina</taxon>
        <taxon>Sordariomycetes</taxon>
        <taxon>Hypocreomycetidae</taxon>
        <taxon>Hypocreales</taxon>
        <taxon>Cordycipitaceae</taxon>
        <taxon>Zarea</taxon>
    </lineage>
</organism>
<name>A0ACC1NV56_9HYPO</name>
<evidence type="ECO:0000313" key="1">
    <source>
        <dbReference type="EMBL" id="KAJ2983008.1"/>
    </source>
</evidence>
<dbReference type="Proteomes" id="UP001143910">
    <property type="component" value="Unassembled WGS sequence"/>
</dbReference>
<protein>
    <submittedName>
        <fullName evidence="1">Uncharacterized protein</fullName>
    </submittedName>
</protein>
<reference evidence="1" key="1">
    <citation type="submission" date="2022-08" db="EMBL/GenBank/DDBJ databases">
        <title>Genome Sequence of Lecanicillium fungicola.</title>
        <authorList>
            <person name="Buettner E."/>
        </authorList>
    </citation>
    <scope>NUCLEOTIDE SEQUENCE</scope>
    <source>
        <strain evidence="1">Babe33</strain>
    </source>
</reference>
<evidence type="ECO:0000313" key="2">
    <source>
        <dbReference type="Proteomes" id="UP001143910"/>
    </source>
</evidence>
<gene>
    <name evidence="1" type="ORF">NQ176_g1002</name>
</gene>
<comment type="caution">
    <text evidence="1">The sequence shown here is derived from an EMBL/GenBank/DDBJ whole genome shotgun (WGS) entry which is preliminary data.</text>
</comment>